<name>A0A1H2U8R1_9PSEU</name>
<dbReference type="EMBL" id="FNON01000001">
    <property type="protein sequence ID" value="SDW52460.1"/>
    <property type="molecule type" value="Genomic_DNA"/>
</dbReference>
<evidence type="ECO:0000313" key="2">
    <source>
        <dbReference type="EMBL" id="SDW52460.1"/>
    </source>
</evidence>
<keyword evidence="3" id="KW-1185">Reference proteome</keyword>
<organism evidence="2 3">
    <name type="scientific">Amycolatopsis xylanica</name>
    <dbReference type="NCBI Taxonomy" id="589385"/>
    <lineage>
        <taxon>Bacteria</taxon>
        <taxon>Bacillati</taxon>
        <taxon>Actinomycetota</taxon>
        <taxon>Actinomycetes</taxon>
        <taxon>Pseudonocardiales</taxon>
        <taxon>Pseudonocardiaceae</taxon>
        <taxon>Amycolatopsis</taxon>
    </lineage>
</organism>
<dbReference type="AlphaFoldDB" id="A0A1H2U8R1"/>
<evidence type="ECO:0000259" key="1">
    <source>
        <dbReference type="Pfam" id="PF04717"/>
    </source>
</evidence>
<protein>
    <submittedName>
        <fullName evidence="2">Phage protein D</fullName>
    </submittedName>
</protein>
<reference evidence="2 3" key="1">
    <citation type="submission" date="2016-10" db="EMBL/GenBank/DDBJ databases">
        <authorList>
            <person name="de Groot N.N."/>
        </authorList>
    </citation>
    <scope>NUCLEOTIDE SEQUENCE [LARGE SCALE GENOMIC DNA]</scope>
    <source>
        <strain evidence="2 3">CPCC 202699</strain>
    </source>
</reference>
<feature type="domain" description="Gp5/Type VI secretion system Vgr protein OB-fold" evidence="1">
    <location>
        <begin position="389"/>
        <end position="451"/>
    </location>
</feature>
<proteinExistence type="predicted"/>
<dbReference type="Pfam" id="PF04717">
    <property type="entry name" value="Phage_base_V"/>
    <property type="match status" value="1"/>
</dbReference>
<dbReference type="InterPro" id="IPR006531">
    <property type="entry name" value="Gp5/Vgr_OB"/>
</dbReference>
<sequence>MTPPFAPRFEVRLSGVTLAADLTEHILSLEVETDLDLAGSFKITMHNADNKLLDSALLDLGKTVEIHLGYGDELVPALLGEIVSIEPSFPKDGPPTITVSGFDKSYKMRRVQPEATEYRFMNDSVIAARIAVENGLIPIVDPTPGLPKQAIKVESDMAFLKARAQQYFFDVYVDWDKLYFQLPRPQFGAHVLEWGRNLTAFRPRISAAGLAGLQIVRGYNQELAQTIYGAALAADFDMDNLVERIGSSAVDLLMSLARKGIRKQTIENPLDAMVLAKSLLADLLEGMYEGSGACIGIPELKAGRYVTIRGVGRRFSGTYRVRKVTHRIDGNGFTTEFSITQRGHSSLTGLLRKHISELPSPNQPERFYGVVVAEVQENNELLDVPPQVPIGRVKVSFPGLSDNFTSGWAPCARPMAGKDMGFYALPEKGDQVLVAFEHGDLTKPYVIGGLWTVKQLPPASNLDGMNSKRVLKSKAGHTITFDDTLGVGKVTIEDKAGSSVTLDSVTRSVTISSAGNLTIKALGNISLEACGGITKISMTPSTVDVT</sequence>
<dbReference type="RefSeq" id="WP_091286688.1">
    <property type="nucleotide sequence ID" value="NZ_FNON01000001.1"/>
</dbReference>
<dbReference type="InterPro" id="IPR037026">
    <property type="entry name" value="Vgr_OB-fold_dom_sf"/>
</dbReference>
<dbReference type="STRING" id="589385.SAMN05421504_101817"/>
<evidence type="ECO:0000313" key="3">
    <source>
        <dbReference type="Proteomes" id="UP000199515"/>
    </source>
</evidence>
<gene>
    <name evidence="2" type="ORF">SAMN05421504_101817</name>
</gene>
<dbReference type="OrthoDB" id="1907165at2"/>
<dbReference type="Proteomes" id="UP000199515">
    <property type="component" value="Unassembled WGS sequence"/>
</dbReference>
<dbReference type="SUPFAM" id="SSF69279">
    <property type="entry name" value="Phage tail proteins"/>
    <property type="match status" value="1"/>
</dbReference>
<accession>A0A1H2U8R1</accession>
<dbReference type="SUPFAM" id="SSF69255">
    <property type="entry name" value="gp5 N-terminal domain-like"/>
    <property type="match status" value="1"/>
</dbReference>
<dbReference type="Gene3D" id="2.40.50.230">
    <property type="entry name" value="Gp5 N-terminal domain"/>
    <property type="match status" value="1"/>
</dbReference>